<dbReference type="Pfam" id="PF01593">
    <property type="entry name" value="Amino_oxidase"/>
    <property type="match status" value="1"/>
</dbReference>
<dbReference type="SUPFAM" id="SSF51905">
    <property type="entry name" value="FAD/NAD(P)-binding domain"/>
    <property type="match status" value="1"/>
</dbReference>
<dbReference type="PRINTS" id="PR00419">
    <property type="entry name" value="ADXRDTASE"/>
</dbReference>
<feature type="domain" description="Amine oxidase" evidence="1">
    <location>
        <begin position="24"/>
        <end position="440"/>
    </location>
</feature>
<accession>A0ABY0IQ52</accession>
<dbReference type="InterPro" id="IPR017830">
    <property type="entry name" value="SQase_HpnE"/>
</dbReference>
<dbReference type="PANTHER" id="PTHR42923:SF47">
    <property type="entry name" value="BLR3003 PROTEIN"/>
    <property type="match status" value="1"/>
</dbReference>
<dbReference type="PANTHER" id="PTHR42923">
    <property type="entry name" value="PROTOPORPHYRINOGEN OXIDASE"/>
    <property type="match status" value="1"/>
</dbReference>
<dbReference type="InterPro" id="IPR002937">
    <property type="entry name" value="Amino_oxidase"/>
</dbReference>
<dbReference type="EMBL" id="SHKM01000001">
    <property type="protein sequence ID" value="RZT89595.1"/>
    <property type="molecule type" value="Genomic_DNA"/>
</dbReference>
<dbReference type="RefSeq" id="WP_235832390.1">
    <property type="nucleotide sequence ID" value="NZ_SHKM01000001.1"/>
</dbReference>
<keyword evidence="3" id="KW-1185">Reference proteome</keyword>
<dbReference type="InterPro" id="IPR050464">
    <property type="entry name" value="Zeta_carotene_desat/Oxidored"/>
</dbReference>
<reference evidence="2 3" key="1">
    <citation type="submission" date="2019-02" db="EMBL/GenBank/DDBJ databases">
        <title>Genomic Encyclopedia of Type Strains, Phase IV (KMG-IV): sequencing the most valuable type-strain genomes for metagenomic binning, comparative biology and taxonomic classification.</title>
        <authorList>
            <person name="Goeker M."/>
        </authorList>
    </citation>
    <scope>NUCLEOTIDE SEQUENCE [LARGE SCALE GENOMIC DNA]</scope>
    <source>
        <strain evidence="2 3">DSM 21223</strain>
    </source>
</reference>
<proteinExistence type="predicted"/>
<name>A0ABY0IQ52_9RHOO</name>
<evidence type="ECO:0000313" key="3">
    <source>
        <dbReference type="Proteomes" id="UP000292136"/>
    </source>
</evidence>
<evidence type="ECO:0000313" key="2">
    <source>
        <dbReference type="EMBL" id="RZT89595.1"/>
    </source>
</evidence>
<sequence length="445" mass="46844">MDQGLTPPGAGAPPRVAIVGAGWAGLACAVALVRQGIPVSVFESARQPGGRARLVQVEGLALDNGPHLLIGAYGATLELMDQIGSAGHLRRAPLALLTPPHFSLRLPRLPAPLHLVWGLLTAKGAGLGEKVAAARFMQALKASAYRLPADCSVSELLQRHRQGPRLTRFLWEPLCLAALNTPAATASAQVFANVLRDSLGGPGGATDMLLPTTHLGGLVPEPATAWLAENGQPVRLSSRVRRISASGAGWRLEWENEGQTGSAEFSQVVLATAPQHGAALLPPAPALDALRRQLAAFAYEPIATVYLQYDADVTLPFPLLGLAGPIGQWVFDRGPLDGHRGLLACVLSAHGPWEALAPEALAQSLHRELESALGRPLAPPRWQRTIREARATFACRPDLERPANATPLPGLWLAGDYTAGDYPATLEGAVRSGHTAARLIAANLA</sequence>
<dbReference type="Proteomes" id="UP000292136">
    <property type="component" value="Unassembled WGS sequence"/>
</dbReference>
<dbReference type="Gene3D" id="3.50.50.60">
    <property type="entry name" value="FAD/NAD(P)-binding domain"/>
    <property type="match status" value="1"/>
</dbReference>
<evidence type="ECO:0000259" key="1">
    <source>
        <dbReference type="Pfam" id="PF01593"/>
    </source>
</evidence>
<gene>
    <name evidence="2" type="ORF">EV678_0385</name>
</gene>
<dbReference type="InterPro" id="IPR036188">
    <property type="entry name" value="FAD/NAD-bd_sf"/>
</dbReference>
<dbReference type="NCBIfam" id="TIGR03467">
    <property type="entry name" value="HpnE"/>
    <property type="match status" value="1"/>
</dbReference>
<organism evidence="2 3">
    <name type="scientific">Azospira oryzae</name>
    <dbReference type="NCBI Taxonomy" id="146939"/>
    <lineage>
        <taxon>Bacteria</taxon>
        <taxon>Pseudomonadati</taxon>
        <taxon>Pseudomonadota</taxon>
        <taxon>Betaproteobacteria</taxon>
        <taxon>Rhodocyclales</taxon>
        <taxon>Rhodocyclaceae</taxon>
        <taxon>Azospira</taxon>
    </lineage>
</organism>
<comment type="caution">
    <text evidence="2">The sequence shown here is derived from an EMBL/GenBank/DDBJ whole genome shotgun (WGS) entry which is preliminary data.</text>
</comment>
<protein>
    <submittedName>
        <fullName evidence="2">Squalene-associated FAD-dependent desaturase</fullName>
    </submittedName>
</protein>